<feature type="compositionally biased region" description="Low complexity" evidence="1">
    <location>
        <begin position="90"/>
        <end position="108"/>
    </location>
</feature>
<dbReference type="Proteomes" id="UP001519309">
    <property type="component" value="Unassembled WGS sequence"/>
</dbReference>
<sequence length="234" mass="25832">MVRQWRSHIRVVAATVLGRTSCRGRDGVRRAPIISAHAPRESARPGSHARGRHRTGTGHNRGHRPGRGVGGPVCRAVHRDRRAGRRRAARGLLVPGARPRCGRPGRAPARPPPRPLHLPRPADAAGRRADRLLAGRAHRVLPGRTGADLPRAPRHPVRQLDLPCRRFPALPRPGPLRRRMGPTPVSLGESWHDLHRVGPTGARHDVRRPDRRRITARRGEAPEGVRHEDGGPQE</sequence>
<comment type="caution">
    <text evidence="2">The sequence shown here is derived from an EMBL/GenBank/DDBJ whole genome shotgun (WGS) entry which is preliminary data.</text>
</comment>
<feature type="region of interest" description="Disordered" evidence="1">
    <location>
        <begin position="165"/>
        <end position="234"/>
    </location>
</feature>
<feature type="compositionally biased region" description="Basic and acidic residues" evidence="1">
    <location>
        <begin position="217"/>
        <end position="234"/>
    </location>
</feature>
<feature type="compositionally biased region" description="Basic residues" evidence="1">
    <location>
        <begin position="47"/>
        <end position="66"/>
    </location>
</feature>
<evidence type="ECO:0000313" key="3">
    <source>
        <dbReference type="Proteomes" id="UP001519309"/>
    </source>
</evidence>
<feature type="compositionally biased region" description="Basic residues" evidence="1">
    <location>
        <begin position="76"/>
        <end position="89"/>
    </location>
</feature>
<protein>
    <submittedName>
        <fullName evidence="2">Uncharacterized protein</fullName>
    </submittedName>
</protein>
<evidence type="ECO:0000256" key="1">
    <source>
        <dbReference type="SAM" id="MobiDB-lite"/>
    </source>
</evidence>
<feature type="region of interest" description="Disordered" evidence="1">
    <location>
        <begin position="38"/>
        <end position="125"/>
    </location>
</feature>
<organism evidence="2 3">
    <name type="scientific">Streptomyces griseochromogenes</name>
    <dbReference type="NCBI Taxonomy" id="68214"/>
    <lineage>
        <taxon>Bacteria</taxon>
        <taxon>Bacillati</taxon>
        <taxon>Actinomycetota</taxon>
        <taxon>Actinomycetes</taxon>
        <taxon>Kitasatosporales</taxon>
        <taxon>Streptomycetaceae</taxon>
        <taxon>Streptomyces</taxon>
    </lineage>
</organism>
<gene>
    <name evidence="2" type="ORF">J2Z21_002952</name>
</gene>
<accession>A0ABS4LRI3</accession>
<dbReference type="EMBL" id="JAGGLP010000005">
    <property type="protein sequence ID" value="MBP2050016.1"/>
    <property type="molecule type" value="Genomic_DNA"/>
</dbReference>
<feature type="compositionally biased region" description="Basic and acidic residues" evidence="1">
    <location>
        <begin position="190"/>
        <end position="208"/>
    </location>
</feature>
<proteinExistence type="predicted"/>
<feature type="compositionally biased region" description="Pro residues" evidence="1">
    <location>
        <begin position="109"/>
        <end position="118"/>
    </location>
</feature>
<reference evidence="2 3" key="1">
    <citation type="submission" date="2021-03" db="EMBL/GenBank/DDBJ databases">
        <title>Genomic Encyclopedia of Type Strains, Phase IV (KMG-IV): sequencing the most valuable type-strain genomes for metagenomic binning, comparative biology and taxonomic classification.</title>
        <authorList>
            <person name="Goeker M."/>
        </authorList>
    </citation>
    <scope>NUCLEOTIDE SEQUENCE [LARGE SCALE GENOMIC DNA]</scope>
    <source>
        <strain evidence="2 3">DSM 40499</strain>
    </source>
</reference>
<evidence type="ECO:0000313" key="2">
    <source>
        <dbReference type="EMBL" id="MBP2050016.1"/>
    </source>
</evidence>
<keyword evidence="3" id="KW-1185">Reference proteome</keyword>
<name>A0ABS4LRI3_9ACTN</name>